<evidence type="ECO:0000313" key="3">
    <source>
        <dbReference type="Proteomes" id="UP000811246"/>
    </source>
</evidence>
<dbReference type="EMBL" id="CM031835">
    <property type="protein sequence ID" value="KAG6688922.1"/>
    <property type="molecule type" value="Genomic_DNA"/>
</dbReference>
<comment type="caution">
    <text evidence="2">The sequence shown here is derived from an EMBL/GenBank/DDBJ whole genome shotgun (WGS) entry which is preliminary data.</text>
</comment>
<organism evidence="2 3">
    <name type="scientific">Carya illinoinensis</name>
    <name type="common">Pecan</name>
    <dbReference type="NCBI Taxonomy" id="32201"/>
    <lineage>
        <taxon>Eukaryota</taxon>
        <taxon>Viridiplantae</taxon>
        <taxon>Streptophyta</taxon>
        <taxon>Embryophyta</taxon>
        <taxon>Tracheophyta</taxon>
        <taxon>Spermatophyta</taxon>
        <taxon>Magnoliopsida</taxon>
        <taxon>eudicotyledons</taxon>
        <taxon>Gunneridae</taxon>
        <taxon>Pentapetalae</taxon>
        <taxon>rosids</taxon>
        <taxon>fabids</taxon>
        <taxon>Fagales</taxon>
        <taxon>Juglandaceae</taxon>
        <taxon>Carya</taxon>
    </lineage>
</organism>
<dbReference type="AlphaFoldDB" id="A0A922DRF1"/>
<dbReference type="Proteomes" id="UP000811246">
    <property type="component" value="Chromosome 11"/>
</dbReference>
<proteinExistence type="predicted"/>
<feature type="region of interest" description="Disordered" evidence="1">
    <location>
        <begin position="62"/>
        <end position="81"/>
    </location>
</feature>
<feature type="compositionally biased region" description="Basic and acidic residues" evidence="1">
    <location>
        <begin position="68"/>
        <end position="81"/>
    </location>
</feature>
<gene>
    <name evidence="2" type="ORF">I3842_11G150100</name>
</gene>
<sequence length="81" mass="8961">MLQYVGVMGCLDKEIYLFVDERVAIQGLWFFSLVIGDEAEFGFAAASIAVLHCAVAVKIAGRTPQQRESPRKSEKVVERDG</sequence>
<evidence type="ECO:0000313" key="2">
    <source>
        <dbReference type="EMBL" id="KAG6688922.1"/>
    </source>
</evidence>
<protein>
    <submittedName>
        <fullName evidence="2">Uncharacterized protein</fullName>
    </submittedName>
</protein>
<name>A0A922DRF1_CARIL</name>
<evidence type="ECO:0000256" key="1">
    <source>
        <dbReference type="SAM" id="MobiDB-lite"/>
    </source>
</evidence>
<reference evidence="2" key="1">
    <citation type="submission" date="2021-01" db="EMBL/GenBank/DDBJ databases">
        <authorList>
            <person name="Lovell J.T."/>
            <person name="Bentley N."/>
            <person name="Bhattarai G."/>
            <person name="Jenkins J.W."/>
            <person name="Sreedasyam A."/>
            <person name="Alarcon Y."/>
            <person name="Bock C."/>
            <person name="Boston L."/>
            <person name="Carlson J."/>
            <person name="Cervantes K."/>
            <person name="Clermont K."/>
            <person name="Krom N."/>
            <person name="Kubenka K."/>
            <person name="Mamidi S."/>
            <person name="Mattison C."/>
            <person name="Monteros M."/>
            <person name="Pisani C."/>
            <person name="Plott C."/>
            <person name="Rajasekar S."/>
            <person name="Rhein H.S."/>
            <person name="Rohla C."/>
            <person name="Song M."/>
            <person name="Hilaire R.S."/>
            <person name="Shu S."/>
            <person name="Wells L."/>
            <person name="Wang X."/>
            <person name="Webber J."/>
            <person name="Heerema R.J."/>
            <person name="Klein P."/>
            <person name="Conner P."/>
            <person name="Grauke L."/>
            <person name="Grimwood J."/>
            <person name="Schmutz J."/>
            <person name="Randall J.J."/>
        </authorList>
    </citation>
    <scope>NUCLEOTIDE SEQUENCE</scope>
    <source>
        <tissue evidence="2">Leaf</tissue>
    </source>
</reference>
<accession>A0A922DRF1</accession>